<dbReference type="KEGG" id="ahel:Q31a_55720"/>
<feature type="transmembrane region" description="Helical" evidence="7">
    <location>
        <begin position="415"/>
        <end position="441"/>
    </location>
</feature>
<comment type="subcellular location">
    <subcellularLocation>
        <location evidence="1">Membrane</location>
        <topology evidence="1">Multi-pass membrane protein</topology>
    </subcellularLocation>
</comment>
<feature type="transmembrane region" description="Helical" evidence="7">
    <location>
        <begin position="314"/>
        <end position="336"/>
    </location>
</feature>
<dbReference type="OrthoDB" id="9815028at2"/>
<evidence type="ECO:0000256" key="7">
    <source>
        <dbReference type="SAM" id="Phobius"/>
    </source>
</evidence>
<evidence type="ECO:0000256" key="2">
    <source>
        <dbReference type="ARBA" id="ARBA00009773"/>
    </source>
</evidence>
<proteinExistence type="inferred from homology"/>
<evidence type="ECO:0000256" key="6">
    <source>
        <dbReference type="SAM" id="MobiDB-lite"/>
    </source>
</evidence>
<evidence type="ECO:0000256" key="3">
    <source>
        <dbReference type="ARBA" id="ARBA00022692"/>
    </source>
</evidence>
<dbReference type="InterPro" id="IPR002549">
    <property type="entry name" value="AI-2E-like"/>
</dbReference>
<keyword evidence="4 7" id="KW-1133">Transmembrane helix</keyword>
<dbReference type="Pfam" id="PF01594">
    <property type="entry name" value="AI-2E_transport"/>
    <property type="match status" value="2"/>
</dbReference>
<evidence type="ECO:0000256" key="4">
    <source>
        <dbReference type="ARBA" id="ARBA00022989"/>
    </source>
</evidence>
<keyword evidence="5 7" id="KW-0472">Membrane</keyword>
<dbReference type="PANTHER" id="PTHR21716">
    <property type="entry name" value="TRANSMEMBRANE PROTEIN"/>
    <property type="match status" value="1"/>
</dbReference>
<feature type="transmembrane region" description="Helical" evidence="7">
    <location>
        <begin position="261"/>
        <end position="281"/>
    </location>
</feature>
<keyword evidence="9" id="KW-1185">Reference proteome</keyword>
<evidence type="ECO:0000313" key="8">
    <source>
        <dbReference type="EMBL" id="QDV27184.1"/>
    </source>
</evidence>
<comment type="similarity">
    <text evidence="2">Belongs to the autoinducer-2 exporter (AI-2E) (TC 2.A.86) family.</text>
</comment>
<gene>
    <name evidence="8" type="ORF">Q31a_55720</name>
</gene>
<evidence type="ECO:0000256" key="1">
    <source>
        <dbReference type="ARBA" id="ARBA00004141"/>
    </source>
</evidence>
<dbReference type="PANTHER" id="PTHR21716:SF4">
    <property type="entry name" value="TRANSMEMBRANE PROTEIN 245"/>
    <property type="match status" value="1"/>
</dbReference>
<feature type="transmembrane region" description="Helical" evidence="7">
    <location>
        <begin position="58"/>
        <end position="85"/>
    </location>
</feature>
<organism evidence="8 9">
    <name type="scientific">Aureliella helgolandensis</name>
    <dbReference type="NCBI Taxonomy" id="2527968"/>
    <lineage>
        <taxon>Bacteria</taxon>
        <taxon>Pseudomonadati</taxon>
        <taxon>Planctomycetota</taxon>
        <taxon>Planctomycetia</taxon>
        <taxon>Pirellulales</taxon>
        <taxon>Pirellulaceae</taxon>
        <taxon>Aureliella</taxon>
    </lineage>
</organism>
<feature type="compositionally biased region" description="Low complexity" evidence="6">
    <location>
        <begin position="478"/>
        <end position="504"/>
    </location>
</feature>
<dbReference type="RefSeq" id="WP_145084179.1">
    <property type="nucleotide sequence ID" value="NZ_CP036298.1"/>
</dbReference>
<dbReference type="EMBL" id="CP036298">
    <property type="protein sequence ID" value="QDV27184.1"/>
    <property type="molecule type" value="Genomic_DNA"/>
</dbReference>
<dbReference type="AlphaFoldDB" id="A0A518GF10"/>
<feature type="transmembrane region" description="Helical" evidence="7">
    <location>
        <begin position="26"/>
        <end position="46"/>
    </location>
</feature>
<dbReference type="Proteomes" id="UP000318017">
    <property type="component" value="Chromosome"/>
</dbReference>
<reference evidence="8 9" key="1">
    <citation type="submission" date="2019-02" db="EMBL/GenBank/DDBJ databases">
        <title>Deep-cultivation of Planctomycetes and their phenomic and genomic characterization uncovers novel biology.</title>
        <authorList>
            <person name="Wiegand S."/>
            <person name="Jogler M."/>
            <person name="Boedeker C."/>
            <person name="Pinto D."/>
            <person name="Vollmers J."/>
            <person name="Rivas-Marin E."/>
            <person name="Kohn T."/>
            <person name="Peeters S.H."/>
            <person name="Heuer A."/>
            <person name="Rast P."/>
            <person name="Oberbeckmann S."/>
            <person name="Bunk B."/>
            <person name="Jeske O."/>
            <person name="Meyerdierks A."/>
            <person name="Storesund J.E."/>
            <person name="Kallscheuer N."/>
            <person name="Luecker S."/>
            <person name="Lage O.M."/>
            <person name="Pohl T."/>
            <person name="Merkel B.J."/>
            <person name="Hornburger P."/>
            <person name="Mueller R.-W."/>
            <person name="Bruemmer F."/>
            <person name="Labrenz M."/>
            <person name="Spormann A.M."/>
            <person name="Op den Camp H."/>
            <person name="Overmann J."/>
            <person name="Amann R."/>
            <person name="Jetten M.S.M."/>
            <person name="Mascher T."/>
            <person name="Medema M.H."/>
            <person name="Devos D.P."/>
            <person name="Kaster A.-K."/>
            <person name="Ovreas L."/>
            <person name="Rohde M."/>
            <person name="Galperin M.Y."/>
            <person name="Jogler C."/>
        </authorList>
    </citation>
    <scope>NUCLEOTIDE SEQUENCE [LARGE SCALE GENOMIC DNA]</scope>
    <source>
        <strain evidence="8 9">Q31a</strain>
    </source>
</reference>
<accession>A0A518GF10</accession>
<name>A0A518GF10_9BACT</name>
<feature type="transmembrane region" description="Helical" evidence="7">
    <location>
        <begin position="378"/>
        <end position="395"/>
    </location>
</feature>
<feature type="compositionally biased region" description="Basic residues" evidence="6">
    <location>
        <begin position="526"/>
        <end position="539"/>
    </location>
</feature>
<feature type="transmembrane region" description="Helical" evidence="7">
    <location>
        <begin position="342"/>
        <end position="371"/>
    </location>
</feature>
<sequence>MSRLISFAVLIASIVAIGLLFYKVLIGFFVPVFLAAVLVVVFRPLHRWVLEKTGHRDRLAAVATTLLIMLTLMIPVGVVVSMAAVQGLRLIKDNNNPSVIRLRIETIRDSLGLQMPSYEDALEEVGVEIDKVIDNTNAPYVSGDNKALQDSGRRVKQALTRLQERIHVQSGADWDAQITELLEQAEAIGQPDEDDFVASKAAVQLRSQFGKLKTELLGGTIRSLAKEYANPTAESVRGMTETMVNYVRPRLLSITGATGAFMVKLILGSIILIVATFFFLYDGPSMIKSVMRLSPLDDSYEEELLLEFDRISRAVVLATVLSALVQGVTAGVGYYFASMDVLVLLVMLTTIFAMVPFVGPAVVWVPVCLYLGLYEGRIWAASLLAVWGVAVVGTVDNIVKAVVLHGQSQLHPLLALLSVLGGVQTLGPIGIVVGPMVVAMLQTLLSILQRELMHFEGQRVVFSTEGVSEEAVVSKSASAESVAAESPPTATAPASDASQAGASGEEARTEPDSLPKNQASSPPPKRGSRATRRTRSKKR</sequence>
<feature type="region of interest" description="Disordered" evidence="6">
    <location>
        <begin position="478"/>
        <end position="539"/>
    </location>
</feature>
<keyword evidence="3 7" id="KW-0812">Transmembrane</keyword>
<protein>
    <submittedName>
        <fullName evidence="8">Putative inner membrane protein</fullName>
    </submittedName>
</protein>
<evidence type="ECO:0000313" key="9">
    <source>
        <dbReference type="Proteomes" id="UP000318017"/>
    </source>
</evidence>
<evidence type="ECO:0000256" key="5">
    <source>
        <dbReference type="ARBA" id="ARBA00023136"/>
    </source>
</evidence>
<dbReference type="GO" id="GO:0016020">
    <property type="term" value="C:membrane"/>
    <property type="evidence" value="ECO:0007669"/>
    <property type="project" value="UniProtKB-SubCell"/>
</dbReference>